<dbReference type="EMBL" id="QJSW01000003">
    <property type="protein sequence ID" value="PYE50833.1"/>
    <property type="molecule type" value="Genomic_DNA"/>
</dbReference>
<evidence type="ECO:0000313" key="8">
    <source>
        <dbReference type="EMBL" id="PYE50833.1"/>
    </source>
</evidence>
<evidence type="ECO:0000256" key="6">
    <source>
        <dbReference type="SAM" id="MobiDB-lite"/>
    </source>
</evidence>
<evidence type="ECO:0000313" key="9">
    <source>
        <dbReference type="Proteomes" id="UP000247790"/>
    </source>
</evidence>
<feature type="transmembrane region" description="Helical" evidence="7">
    <location>
        <begin position="435"/>
        <end position="456"/>
    </location>
</feature>
<dbReference type="GO" id="GO:0033573">
    <property type="term" value="C:high-affinity iron permease complex"/>
    <property type="evidence" value="ECO:0007669"/>
    <property type="project" value="InterPro"/>
</dbReference>
<comment type="subcellular location">
    <subcellularLocation>
        <location evidence="1">Membrane</location>
        <topology evidence="1">Multi-pass membrane protein</topology>
    </subcellularLocation>
</comment>
<dbReference type="GO" id="GO:0015093">
    <property type="term" value="F:ferrous iron transmembrane transporter activity"/>
    <property type="evidence" value="ECO:0007669"/>
    <property type="project" value="TreeGrafter"/>
</dbReference>
<keyword evidence="4 7" id="KW-1133">Transmembrane helix</keyword>
<dbReference type="Pfam" id="PF03239">
    <property type="entry name" value="FTR1"/>
    <property type="match status" value="1"/>
</dbReference>
<feature type="transmembrane region" description="Helical" evidence="7">
    <location>
        <begin position="54"/>
        <end position="76"/>
    </location>
</feature>
<evidence type="ECO:0000256" key="3">
    <source>
        <dbReference type="ARBA" id="ARBA00022692"/>
    </source>
</evidence>
<protein>
    <submittedName>
        <fullName evidence="8">High-affinity iron transporter</fullName>
    </submittedName>
</protein>
<keyword evidence="5 7" id="KW-0472">Membrane</keyword>
<comment type="caution">
    <text evidence="8">The sequence shown here is derived from an EMBL/GenBank/DDBJ whole genome shotgun (WGS) entry which is preliminary data.</text>
</comment>
<feature type="transmembrane region" description="Helical" evidence="7">
    <location>
        <begin position="505"/>
        <end position="522"/>
    </location>
</feature>
<sequence length="693" mass="74206">MQTRNTYIASRYTSAFPPMSSQSNGRTGSRGGRQRRGQSPLFSRRSLSLLRRAFSLRIVLSLIGCLVFSLSCTGFFHNAEDEHASGSSMRGLEGLAHVLDGVAHASGVSSSAGTKETAETKQLDALLPPVGSALVEAGQGKLDEAIRDVSEFQTLWQQVSQLKPEQDTGQVTALAATVNDALAKTQTALQGQDADSAKSTLSDLARAVNAYVEGFRGAEGSSDAGQKAASRILPDARTSLGAMQKADWPLAERTYKRIVTAWKGVEAPIRKDHFGVYSQLEKQMSLIRIALQADPRKETQAVQQMSAMVTLLTDYSEGTLKDEELDEAAGASEGASSLAELLRLLEQVQQQIQTGDSGGAATGLEQFIAAWPSVEGQVQIASPASYTAIENEMTEASGYLVSSPPNTDKASAVVSRMMERLEPLTETTAYTAWDAALILLREGLEAILVLAALLAYAKKSGQAAARRWIWAGAGSGLLLSAALAVVLTLVLAVASSGSTREMIEGYTGLAAVVLMLTVGQWMHNKSSTRAWNSYVERQVGGALARGSLWSLFAVAGLAILREGAETAIFYIGMAPSISLSQLLIGIGGALIVLIILAIAIIQFSVRLPVRWFFLTATLLIYYLVFRFLGESIHALQVSATLPAHVAPNLPSLSWLGMYPTWETFIPQMVVLLYLIVSLIRTEKRSARVSGSVS</sequence>
<comment type="similarity">
    <text evidence="2">Belongs to the oxidase-dependent Fe transporter (OFeT) (TC 9.A.10.1) family.</text>
</comment>
<feature type="transmembrane region" description="Helical" evidence="7">
    <location>
        <begin position="580"/>
        <end position="601"/>
    </location>
</feature>
<dbReference type="AlphaFoldDB" id="A0A2V4VC76"/>
<feature type="region of interest" description="Disordered" evidence="6">
    <location>
        <begin position="15"/>
        <end position="39"/>
    </location>
</feature>
<evidence type="ECO:0000256" key="2">
    <source>
        <dbReference type="ARBA" id="ARBA00008333"/>
    </source>
</evidence>
<evidence type="ECO:0000256" key="1">
    <source>
        <dbReference type="ARBA" id="ARBA00004141"/>
    </source>
</evidence>
<feature type="transmembrane region" description="Helical" evidence="7">
    <location>
        <begin position="608"/>
        <end position="628"/>
    </location>
</feature>
<evidence type="ECO:0000256" key="7">
    <source>
        <dbReference type="SAM" id="Phobius"/>
    </source>
</evidence>
<name>A0A2V4VC76_PAEBA</name>
<feature type="transmembrane region" description="Helical" evidence="7">
    <location>
        <begin position="542"/>
        <end position="560"/>
    </location>
</feature>
<organism evidence="8 9">
    <name type="scientific">Paenibacillus barcinonensis</name>
    <dbReference type="NCBI Taxonomy" id="198119"/>
    <lineage>
        <taxon>Bacteria</taxon>
        <taxon>Bacillati</taxon>
        <taxon>Bacillota</taxon>
        <taxon>Bacilli</taxon>
        <taxon>Bacillales</taxon>
        <taxon>Paenibacillaceae</taxon>
        <taxon>Paenibacillus</taxon>
    </lineage>
</organism>
<feature type="transmembrane region" description="Helical" evidence="7">
    <location>
        <begin position="658"/>
        <end position="679"/>
    </location>
</feature>
<keyword evidence="3 7" id="KW-0812">Transmembrane</keyword>
<gene>
    <name evidence="8" type="ORF">DFQ00_103252</name>
</gene>
<dbReference type="InterPro" id="IPR004923">
    <property type="entry name" value="FTR1/Fip1/EfeU"/>
</dbReference>
<proteinExistence type="inferred from homology"/>
<dbReference type="PANTHER" id="PTHR31632">
    <property type="entry name" value="IRON TRANSPORTER FTH1"/>
    <property type="match status" value="1"/>
</dbReference>
<feature type="transmembrane region" description="Helical" evidence="7">
    <location>
        <begin position="468"/>
        <end position="493"/>
    </location>
</feature>
<reference evidence="8 9" key="1">
    <citation type="submission" date="2018-06" db="EMBL/GenBank/DDBJ databases">
        <title>Genomic Encyclopedia of Type Strains, Phase III (KMG-III): the genomes of soil and plant-associated and newly described type strains.</title>
        <authorList>
            <person name="Whitman W."/>
        </authorList>
    </citation>
    <scope>NUCLEOTIDE SEQUENCE [LARGE SCALE GENOMIC DNA]</scope>
    <source>
        <strain evidence="8 9">CECT 7022</strain>
    </source>
</reference>
<accession>A0A2V4VC76</accession>
<dbReference type="Proteomes" id="UP000247790">
    <property type="component" value="Unassembled WGS sequence"/>
</dbReference>
<dbReference type="PANTHER" id="PTHR31632:SF2">
    <property type="entry name" value="PLASMA MEMBRANE IRON PERMEASE"/>
    <property type="match status" value="1"/>
</dbReference>
<evidence type="ECO:0000256" key="5">
    <source>
        <dbReference type="ARBA" id="ARBA00023136"/>
    </source>
</evidence>
<evidence type="ECO:0000256" key="4">
    <source>
        <dbReference type="ARBA" id="ARBA00022989"/>
    </source>
</evidence>